<evidence type="ECO:0000256" key="5">
    <source>
        <dbReference type="ARBA" id="ARBA00022741"/>
    </source>
</evidence>
<dbReference type="GO" id="GO:0005524">
    <property type="term" value="F:ATP binding"/>
    <property type="evidence" value="ECO:0007669"/>
    <property type="project" value="UniProtKB-KW"/>
</dbReference>
<evidence type="ECO:0000256" key="9">
    <source>
        <dbReference type="SAM" id="MobiDB-lite"/>
    </source>
</evidence>
<dbReference type="OrthoDB" id="245989at2759"/>
<dbReference type="Pfam" id="PF00005">
    <property type="entry name" value="ABC_tran"/>
    <property type="match status" value="2"/>
</dbReference>
<dbReference type="Pfam" id="PF14510">
    <property type="entry name" value="ABC_trans_N"/>
    <property type="match status" value="1"/>
</dbReference>
<evidence type="ECO:0000256" key="10">
    <source>
        <dbReference type="SAM" id="Phobius"/>
    </source>
</evidence>
<dbReference type="CDD" id="cd03233">
    <property type="entry name" value="ABCG_PDR_domain1"/>
    <property type="match status" value="1"/>
</dbReference>
<keyword evidence="8 10" id="KW-0472">Membrane</keyword>
<dbReference type="InterPro" id="IPR010929">
    <property type="entry name" value="PDR_CDR_ABC"/>
</dbReference>
<dbReference type="GeneID" id="36539024"/>
<evidence type="ECO:0000313" key="12">
    <source>
        <dbReference type="EMBL" id="PKX97567.1"/>
    </source>
</evidence>
<feature type="transmembrane region" description="Helical" evidence="10">
    <location>
        <begin position="1368"/>
        <end position="1388"/>
    </location>
</feature>
<accession>A0A2I1CIZ7</accession>
<feature type="transmembrane region" description="Helical" evidence="10">
    <location>
        <begin position="1097"/>
        <end position="1117"/>
    </location>
</feature>
<feature type="domain" description="ABC transporter" evidence="11">
    <location>
        <begin position="107"/>
        <end position="352"/>
    </location>
</feature>
<evidence type="ECO:0000256" key="8">
    <source>
        <dbReference type="ARBA" id="ARBA00023136"/>
    </source>
</evidence>
<feature type="transmembrane region" description="Helical" evidence="10">
    <location>
        <begin position="1172"/>
        <end position="1198"/>
    </location>
</feature>
<dbReference type="Pfam" id="PF06422">
    <property type="entry name" value="PDR_CDR"/>
    <property type="match status" value="1"/>
</dbReference>
<dbReference type="EMBL" id="MSZS01000002">
    <property type="protein sequence ID" value="PKX97567.1"/>
    <property type="molecule type" value="Genomic_DNA"/>
</dbReference>
<evidence type="ECO:0000256" key="1">
    <source>
        <dbReference type="ARBA" id="ARBA00004141"/>
    </source>
</evidence>
<dbReference type="GO" id="GO:0016887">
    <property type="term" value="F:ATP hydrolysis activity"/>
    <property type="evidence" value="ECO:0007669"/>
    <property type="project" value="InterPro"/>
</dbReference>
<name>A0A2I1CIZ7_ASPN1</name>
<dbReference type="InterPro" id="IPR027417">
    <property type="entry name" value="P-loop_NTPase"/>
</dbReference>
<dbReference type="InterPro" id="IPR034001">
    <property type="entry name" value="ABCG_PDR_1"/>
</dbReference>
<evidence type="ECO:0000313" key="13">
    <source>
        <dbReference type="Proteomes" id="UP000234474"/>
    </source>
</evidence>
<dbReference type="InterPro" id="IPR003593">
    <property type="entry name" value="AAA+_ATPase"/>
</dbReference>
<keyword evidence="13" id="KW-1185">Reference proteome</keyword>
<sequence length="1401" mass="157301">MNGDHEASSSSVEKREAEVHQLARQYTEQSNYSTAGQNPFAAEAGSPLDPNGEHFNARAWCKAMLQTHTGDKQAHPLRTLGVAFSNLNVHGFGSDTYYQKSVGNVWLEALSLASKALGQKQRKIQILQNMEGLVEAGEMLVVLGPPGSGCSTFLKTIAGETYGLHVDKNSNINFQGNAKQMACEFRGEAIYTAEVDVHFPKLTVGDTLYFAARARAPRHIPGGHMRDVIMAMFGVSHTRNTVVGNDFIRGVSGGERKRVSIAEACLSNAPLQCWDNSTRGLDSANAIEFCKTLRMQADINGATACVSLYQAPQAAYDYFDKALVLYEGREIYFGRTSMAKQYFLDMGFVCPDRQTDADFLTSMTSHLERVVQPGYEGRVPRTPDEFAARWKASPQRAQLMQDIKRYNAKFALGGEYLDKLKQSRRAQQAKAQRVSSPYILSYVQQVKLCLWRGYQRLKADPSVTISSLFGNTIMSLVIASIFYNLKADTSTFFQRGALLFFAVLMNALGCGLEMLTLYAQRGIIEKHSRYALYHPSAEAFSSMIMDLPYKFLNAITSNIVLYFMTNLRREPGAFFFFVFTSFVLTLTMSMFFRSMASLSRSLVQALPFSAVLLLGLIMYTGFATPTGYMLGWARWIAYINPISYGFESLLINEFHSRDFPCMNYIPTGPGYTDLGLNNRVCSTVGSVPGQPFVNGDAYIESAYSYTASHKWRNIGVIFAYMFLLGAVYLVATDFITEKRPKGEILVFPRGHKALKKGKPDEDLEGVEETGSDGLAIIERQTAIFQWKDVCFDIKIEKETRRILDHVDGWVKPGTLTALMGVSGAGKTTLLDVLATRTTMGIISGEMLVDGQPRDESFQHLHLSTATVREALEFSALLQKIDYVTEVIKLLDMTEYADAVIGQQLAARPQLLLFLDEPTSGLDSQTSWAILDLLDKLKKNGQAILCTIHQPSAMLFQRFDRLLFLQAGGRTVYFGEVGQNSQILIDYFVRNGGPPCPPAANPAEWMLDVIGAAPGSHTSINWFETWRKSPEYARVQEHLAELKHERPQQQQTNLFRTTSSQKREDKASYREFAAPFWVQLCEVQVRVFQQIWRSPTYIYSKTALCVLSALFVGFSLFHTPNTIQGLQNQMFGIFILLTLFGQLIQQIMPHFVAQRALYEVRERPAKTYSWKAFIISSIVVELPWNSLMSVFMFLCWYYPIGLYRNAEPTDAVNLRGTQMWLMVWTFLLFSSTFAHLMIAAFDAAENAGNLGNLLFLLCLLFCGVLATPEQLPGFWIFMYRVSPFTYLVSGMLSVGISNTNVTCADNEYLRFDPVNGTCGQYMDSYMSNMGGYLGDEMATSNCSFCPIKETNVFLSSVSSSYSDIRRNFGLMWVFIVFNIFAACLLYWWVRVPRVKKPVAKTE</sequence>
<dbReference type="PANTHER" id="PTHR19241">
    <property type="entry name" value="ATP-BINDING CASSETTE TRANSPORTER"/>
    <property type="match status" value="1"/>
</dbReference>
<dbReference type="STRING" id="1392255.A0A2I1CIZ7"/>
<organism evidence="12 13">
    <name type="scientific">Aspergillus novofumigatus (strain IBT 16806)</name>
    <dbReference type="NCBI Taxonomy" id="1392255"/>
    <lineage>
        <taxon>Eukaryota</taxon>
        <taxon>Fungi</taxon>
        <taxon>Dikarya</taxon>
        <taxon>Ascomycota</taxon>
        <taxon>Pezizomycotina</taxon>
        <taxon>Eurotiomycetes</taxon>
        <taxon>Eurotiomycetidae</taxon>
        <taxon>Eurotiales</taxon>
        <taxon>Aspergillaceae</taxon>
        <taxon>Aspergillus</taxon>
        <taxon>Aspergillus subgen. Fumigati</taxon>
    </lineage>
</organism>
<feature type="domain" description="ABC transporter" evidence="11">
    <location>
        <begin position="784"/>
        <end position="991"/>
    </location>
</feature>
<feature type="transmembrane region" description="Helical" evidence="10">
    <location>
        <begin position="497"/>
        <end position="519"/>
    </location>
</feature>
<feature type="transmembrane region" description="Helical" evidence="10">
    <location>
        <begin position="1129"/>
        <end position="1151"/>
    </location>
</feature>
<keyword evidence="5" id="KW-0547">Nucleotide-binding</keyword>
<feature type="transmembrane region" description="Helical" evidence="10">
    <location>
        <begin position="604"/>
        <end position="622"/>
    </location>
</feature>
<feature type="region of interest" description="Disordered" evidence="9">
    <location>
        <begin position="1"/>
        <end position="49"/>
    </location>
</feature>
<evidence type="ECO:0000256" key="7">
    <source>
        <dbReference type="ARBA" id="ARBA00022989"/>
    </source>
</evidence>
<proteinExistence type="inferred from homology"/>
<feature type="transmembrane region" description="Helical" evidence="10">
    <location>
        <begin position="462"/>
        <end position="485"/>
    </location>
</feature>
<evidence type="ECO:0000256" key="3">
    <source>
        <dbReference type="ARBA" id="ARBA00022448"/>
    </source>
</evidence>
<dbReference type="PROSITE" id="PS50893">
    <property type="entry name" value="ABC_TRANSPORTER_2"/>
    <property type="match status" value="2"/>
</dbReference>
<evidence type="ECO:0000256" key="2">
    <source>
        <dbReference type="ARBA" id="ARBA00006012"/>
    </source>
</evidence>
<keyword evidence="3" id="KW-0813">Transport</keyword>
<evidence type="ECO:0000256" key="6">
    <source>
        <dbReference type="ARBA" id="ARBA00022840"/>
    </source>
</evidence>
<dbReference type="InterPro" id="IPR029481">
    <property type="entry name" value="ABC_trans_N"/>
</dbReference>
<feature type="transmembrane region" description="Helical" evidence="10">
    <location>
        <begin position="711"/>
        <end position="731"/>
    </location>
</feature>
<dbReference type="SMART" id="SM00382">
    <property type="entry name" value="AAA"/>
    <property type="match status" value="2"/>
</dbReference>
<feature type="transmembrane region" description="Helical" evidence="10">
    <location>
        <begin position="1252"/>
        <end position="1276"/>
    </location>
</feature>
<protein>
    <submittedName>
        <fullName evidence="12">ABC drug exporter AbcA</fullName>
    </submittedName>
</protein>
<keyword evidence="4 10" id="KW-0812">Transmembrane</keyword>
<dbReference type="Gene3D" id="3.40.50.300">
    <property type="entry name" value="P-loop containing nucleotide triphosphate hydrolases"/>
    <property type="match status" value="2"/>
</dbReference>
<gene>
    <name evidence="12" type="ORF">P174DRAFT_510557</name>
</gene>
<dbReference type="GO" id="GO:0016020">
    <property type="term" value="C:membrane"/>
    <property type="evidence" value="ECO:0007669"/>
    <property type="project" value="UniProtKB-SubCell"/>
</dbReference>
<feature type="transmembrane region" description="Helical" evidence="10">
    <location>
        <begin position="1218"/>
        <end position="1240"/>
    </location>
</feature>
<feature type="compositionally biased region" description="Polar residues" evidence="9">
    <location>
        <begin position="24"/>
        <end position="37"/>
    </location>
</feature>
<dbReference type="SUPFAM" id="SSF52540">
    <property type="entry name" value="P-loop containing nucleoside triphosphate hydrolases"/>
    <property type="match status" value="2"/>
</dbReference>
<comment type="caution">
    <text evidence="12">The sequence shown here is derived from an EMBL/GenBank/DDBJ whole genome shotgun (WGS) entry which is preliminary data.</text>
</comment>
<dbReference type="Pfam" id="PF01061">
    <property type="entry name" value="ABC2_membrane"/>
    <property type="match status" value="2"/>
</dbReference>
<evidence type="ECO:0000259" key="11">
    <source>
        <dbReference type="PROSITE" id="PS50893"/>
    </source>
</evidence>
<keyword evidence="6" id="KW-0067">ATP-binding</keyword>
<keyword evidence="7 10" id="KW-1133">Transmembrane helix</keyword>
<reference evidence="13" key="1">
    <citation type="journal article" date="2018" name="Proc. Natl. Acad. Sci. U.S.A.">
        <title>Linking secondary metabolites to gene clusters through genome sequencing of six diverse Aspergillus species.</title>
        <authorList>
            <person name="Kaerboelling I."/>
            <person name="Vesth T.C."/>
            <person name="Frisvad J.C."/>
            <person name="Nybo J.L."/>
            <person name="Theobald S."/>
            <person name="Kuo A."/>
            <person name="Bowyer P."/>
            <person name="Matsuda Y."/>
            <person name="Mondo S."/>
            <person name="Lyhne E.K."/>
            <person name="Kogle M.E."/>
            <person name="Clum A."/>
            <person name="Lipzen A."/>
            <person name="Salamov A."/>
            <person name="Ngan C.Y."/>
            <person name="Daum C."/>
            <person name="Chiniquy J."/>
            <person name="Barry K."/>
            <person name="LaButti K."/>
            <person name="Haridas S."/>
            <person name="Simmons B.A."/>
            <person name="Magnuson J.K."/>
            <person name="Mortensen U.H."/>
            <person name="Larsen T.O."/>
            <person name="Grigoriev I.V."/>
            <person name="Baker S.E."/>
            <person name="Andersen M.R."/>
        </authorList>
    </citation>
    <scope>NUCLEOTIDE SEQUENCE [LARGE SCALE GENOMIC DNA]</scope>
    <source>
        <strain evidence="13">IBT 16806</strain>
    </source>
</reference>
<feature type="compositionally biased region" description="Basic and acidic residues" evidence="9">
    <location>
        <begin position="1"/>
        <end position="21"/>
    </location>
</feature>
<dbReference type="InterPro" id="IPR003439">
    <property type="entry name" value="ABC_transporter-like_ATP-bd"/>
</dbReference>
<dbReference type="OMA" id="FNIFAAC"/>
<dbReference type="Proteomes" id="UP000234474">
    <property type="component" value="Unassembled WGS sequence"/>
</dbReference>
<comment type="similarity">
    <text evidence="2">Belongs to the ABC transporter superfamily. ABCG family. PDR (TC 3.A.1.205) subfamily.</text>
</comment>
<evidence type="ECO:0000256" key="4">
    <source>
        <dbReference type="ARBA" id="ARBA00022692"/>
    </source>
</evidence>
<dbReference type="InterPro" id="IPR013525">
    <property type="entry name" value="ABC2_TM"/>
</dbReference>
<dbReference type="VEuPathDB" id="FungiDB:P174DRAFT_510557"/>
<comment type="subcellular location">
    <subcellularLocation>
        <location evidence="1">Membrane</location>
        <topology evidence="1">Multi-pass membrane protein</topology>
    </subcellularLocation>
</comment>
<feature type="transmembrane region" description="Helical" evidence="10">
    <location>
        <begin position="573"/>
        <end position="592"/>
    </location>
</feature>
<dbReference type="GO" id="GO:0140359">
    <property type="term" value="F:ABC-type transporter activity"/>
    <property type="evidence" value="ECO:0007669"/>
    <property type="project" value="InterPro"/>
</dbReference>
<dbReference type="RefSeq" id="XP_024686162.1">
    <property type="nucleotide sequence ID" value="XM_024831687.1"/>
</dbReference>